<comment type="caution">
    <text evidence="3">The sequence shown here is derived from an EMBL/GenBank/DDBJ whole genome shotgun (WGS) entry which is preliminary data.</text>
</comment>
<dbReference type="InterPro" id="IPR003675">
    <property type="entry name" value="Rce1/LyrA-like_dom"/>
</dbReference>
<protein>
    <submittedName>
        <fullName evidence="3">Lysostaphin resistance A-like protein</fullName>
    </submittedName>
</protein>
<evidence type="ECO:0000256" key="1">
    <source>
        <dbReference type="SAM" id="Phobius"/>
    </source>
</evidence>
<evidence type="ECO:0000313" key="3">
    <source>
        <dbReference type="EMBL" id="MEW9624997.1"/>
    </source>
</evidence>
<feature type="transmembrane region" description="Helical" evidence="1">
    <location>
        <begin position="192"/>
        <end position="212"/>
    </location>
</feature>
<dbReference type="EMBL" id="JBFOHL010000010">
    <property type="protein sequence ID" value="MEW9624997.1"/>
    <property type="molecule type" value="Genomic_DNA"/>
</dbReference>
<dbReference type="Proteomes" id="UP001556170">
    <property type="component" value="Unassembled WGS sequence"/>
</dbReference>
<keyword evidence="1" id="KW-0812">Transmembrane</keyword>
<evidence type="ECO:0000259" key="2">
    <source>
        <dbReference type="Pfam" id="PF02517"/>
    </source>
</evidence>
<feature type="transmembrane region" description="Helical" evidence="1">
    <location>
        <begin position="102"/>
        <end position="123"/>
    </location>
</feature>
<evidence type="ECO:0000313" key="4">
    <source>
        <dbReference type="Proteomes" id="UP001556170"/>
    </source>
</evidence>
<dbReference type="PANTHER" id="PTHR39430:SF1">
    <property type="entry name" value="PROTEASE"/>
    <property type="match status" value="1"/>
</dbReference>
<feature type="transmembrane region" description="Helical" evidence="1">
    <location>
        <begin position="224"/>
        <end position="241"/>
    </location>
</feature>
<feature type="domain" description="CAAX prenyl protease 2/Lysostaphin resistance protein A-like" evidence="2">
    <location>
        <begin position="135"/>
        <end position="228"/>
    </location>
</feature>
<dbReference type="Pfam" id="PF02517">
    <property type="entry name" value="Rce1-like"/>
    <property type="match status" value="1"/>
</dbReference>
<name>A0ABV3QQX1_9GAMM</name>
<feature type="transmembrane region" description="Helical" evidence="1">
    <location>
        <begin position="21"/>
        <end position="40"/>
    </location>
</feature>
<reference evidence="3 4" key="1">
    <citation type="submission" date="2024-06" db="EMBL/GenBank/DDBJ databases">
        <authorList>
            <person name="Woo H."/>
        </authorList>
    </citation>
    <scope>NUCLEOTIDE SEQUENCE [LARGE SCALE GENOMIC DNA]</scope>
    <source>
        <strain evidence="3 4">S2-g</strain>
    </source>
</reference>
<accession>A0ABV3QQX1</accession>
<keyword evidence="4" id="KW-1185">Reference proteome</keyword>
<proteinExistence type="predicted"/>
<dbReference type="RefSeq" id="WP_367845290.1">
    <property type="nucleotide sequence ID" value="NZ_JBFOHL010000010.1"/>
</dbReference>
<feature type="transmembrane region" description="Helical" evidence="1">
    <location>
        <begin position="60"/>
        <end position="81"/>
    </location>
</feature>
<keyword evidence="1" id="KW-0472">Membrane</keyword>
<gene>
    <name evidence="3" type="ORF">ABQJ56_12270</name>
</gene>
<keyword evidence="1" id="KW-1133">Transmembrane helix</keyword>
<feature type="transmembrane region" description="Helical" evidence="1">
    <location>
        <begin position="167"/>
        <end position="186"/>
    </location>
</feature>
<feature type="transmembrane region" description="Helical" evidence="1">
    <location>
        <begin position="261"/>
        <end position="286"/>
    </location>
</feature>
<organism evidence="3 4">
    <name type="scientific">Rhodanobacter geophilus</name>
    <dbReference type="NCBI Taxonomy" id="3162488"/>
    <lineage>
        <taxon>Bacteria</taxon>
        <taxon>Pseudomonadati</taxon>
        <taxon>Pseudomonadota</taxon>
        <taxon>Gammaproteobacteria</taxon>
        <taxon>Lysobacterales</taxon>
        <taxon>Rhodanobacteraceae</taxon>
        <taxon>Rhodanobacter</taxon>
    </lineage>
</organism>
<sequence>MNATPSLAYVTPAATPPWKRWLVCSPMARIVICVVLFIVLNRSASALVHALTQGMAKTAMSPALVYLAVALLPAILTYAFLVRVVERRRPAELAPRRWPDALRGLLAGGLLLSAVVGVLWLLGSYHVTGFNPRANWLPALLVAGIGAGIGEEILFRGVLFRIVEEGLGTWAALLISALFFGFAHAGNPGATAWSSAAIAIEAGLLFGLLYHVARSLPLCMGLHAAWNFCQGTVYGIPVSGMKADGWLVSTRTGPDWLSGGVFGAEASVVALALCLLCSAALLALALRRHSLVPPSWRRR</sequence>
<dbReference type="PANTHER" id="PTHR39430">
    <property type="entry name" value="MEMBRANE-ASSOCIATED PROTEASE-RELATED"/>
    <property type="match status" value="1"/>
</dbReference>
<feature type="transmembrane region" description="Helical" evidence="1">
    <location>
        <begin position="135"/>
        <end position="155"/>
    </location>
</feature>